<proteinExistence type="predicted"/>
<sequence>MLSEISCFVQTQIGTGDNDFGIGLFVVDDVVRPVHQIAMNRSSSVIGTHVSLRVIIRTIFVIRQEVVRIAE</sequence>
<dbReference type="Proteomes" id="UP000190367">
    <property type="component" value="Unassembled WGS sequence"/>
</dbReference>
<evidence type="ECO:0000313" key="2">
    <source>
        <dbReference type="Proteomes" id="UP000190367"/>
    </source>
</evidence>
<keyword evidence="2" id="KW-1185">Reference proteome</keyword>
<gene>
    <name evidence="1" type="ORF">SAMN04488128_101559</name>
</gene>
<reference evidence="2" key="1">
    <citation type="submission" date="2017-02" db="EMBL/GenBank/DDBJ databases">
        <authorList>
            <person name="Varghese N."/>
            <person name="Submissions S."/>
        </authorList>
    </citation>
    <scope>NUCLEOTIDE SEQUENCE [LARGE SCALE GENOMIC DNA]</scope>
    <source>
        <strain evidence="2">DSM 22224</strain>
    </source>
</reference>
<dbReference type="STRING" id="634771.SAMN04488128_101559"/>
<accession>A0A1T4LB20</accession>
<dbReference type="AlphaFoldDB" id="A0A1T4LB20"/>
<dbReference type="EMBL" id="FUWZ01000001">
    <property type="protein sequence ID" value="SJZ51697.1"/>
    <property type="molecule type" value="Genomic_DNA"/>
</dbReference>
<name>A0A1T4LB20_9BACT</name>
<evidence type="ECO:0000313" key="1">
    <source>
        <dbReference type="EMBL" id="SJZ51697.1"/>
    </source>
</evidence>
<protein>
    <submittedName>
        <fullName evidence="1">Uncharacterized protein</fullName>
    </submittedName>
</protein>
<organism evidence="1 2">
    <name type="scientific">Chitinophaga eiseniae</name>
    <dbReference type="NCBI Taxonomy" id="634771"/>
    <lineage>
        <taxon>Bacteria</taxon>
        <taxon>Pseudomonadati</taxon>
        <taxon>Bacteroidota</taxon>
        <taxon>Chitinophagia</taxon>
        <taxon>Chitinophagales</taxon>
        <taxon>Chitinophagaceae</taxon>
        <taxon>Chitinophaga</taxon>
    </lineage>
</organism>